<proteinExistence type="predicted"/>
<comment type="caution">
    <text evidence="1">The sequence shown here is derived from an EMBL/GenBank/DDBJ whole genome shotgun (WGS) entry which is preliminary data.</text>
</comment>
<organism evidence="1 2">
    <name type="scientific">Ficus carica</name>
    <name type="common">Common fig</name>
    <dbReference type="NCBI Taxonomy" id="3494"/>
    <lineage>
        <taxon>Eukaryota</taxon>
        <taxon>Viridiplantae</taxon>
        <taxon>Streptophyta</taxon>
        <taxon>Embryophyta</taxon>
        <taxon>Tracheophyta</taxon>
        <taxon>Spermatophyta</taxon>
        <taxon>Magnoliopsida</taxon>
        <taxon>eudicotyledons</taxon>
        <taxon>Gunneridae</taxon>
        <taxon>Pentapetalae</taxon>
        <taxon>rosids</taxon>
        <taxon>fabids</taxon>
        <taxon>Rosales</taxon>
        <taxon>Moraceae</taxon>
        <taxon>Ficeae</taxon>
        <taxon>Ficus</taxon>
    </lineage>
</organism>
<dbReference type="EMBL" id="BTGU01000010">
    <property type="protein sequence ID" value="GMN40221.1"/>
    <property type="molecule type" value="Genomic_DNA"/>
</dbReference>
<protein>
    <submittedName>
        <fullName evidence="1">Uncharacterized protein</fullName>
    </submittedName>
</protein>
<name>A0AA88AH42_FICCA</name>
<gene>
    <name evidence="1" type="ORF">TIFTF001_009453</name>
</gene>
<keyword evidence="2" id="KW-1185">Reference proteome</keyword>
<dbReference type="AlphaFoldDB" id="A0AA88AH42"/>
<sequence length="82" mass="9530">MDRWQRTIGNLEMWRQVALHCSLKKQAHEKTMELAILDPASLNCAKMLAGDIMDRGEFLALTIWEDLETIGRLKQRVMCVEQ</sequence>
<reference evidence="1" key="1">
    <citation type="submission" date="2023-07" db="EMBL/GenBank/DDBJ databases">
        <title>draft genome sequence of fig (Ficus carica).</title>
        <authorList>
            <person name="Takahashi T."/>
            <person name="Nishimura K."/>
        </authorList>
    </citation>
    <scope>NUCLEOTIDE SEQUENCE</scope>
</reference>
<evidence type="ECO:0000313" key="2">
    <source>
        <dbReference type="Proteomes" id="UP001187192"/>
    </source>
</evidence>
<accession>A0AA88AH42</accession>
<dbReference type="Proteomes" id="UP001187192">
    <property type="component" value="Unassembled WGS sequence"/>
</dbReference>
<evidence type="ECO:0000313" key="1">
    <source>
        <dbReference type="EMBL" id="GMN40221.1"/>
    </source>
</evidence>